<organism evidence="1 2">
    <name type="scientific">Paracidovorax valerianellae</name>
    <dbReference type="NCBI Taxonomy" id="187868"/>
    <lineage>
        <taxon>Bacteria</taxon>
        <taxon>Pseudomonadati</taxon>
        <taxon>Pseudomonadota</taxon>
        <taxon>Betaproteobacteria</taxon>
        <taxon>Burkholderiales</taxon>
        <taxon>Comamonadaceae</taxon>
        <taxon>Paracidovorax</taxon>
    </lineage>
</organism>
<accession>A0A1G6TSK0</accession>
<dbReference type="AlphaFoldDB" id="A0A1G6TSK0"/>
<evidence type="ECO:0000313" key="2">
    <source>
        <dbReference type="Proteomes" id="UP000198781"/>
    </source>
</evidence>
<dbReference type="RefSeq" id="WP_092743525.1">
    <property type="nucleotide sequence ID" value="NZ_FMZC01000005.1"/>
</dbReference>
<evidence type="ECO:0000313" key="1">
    <source>
        <dbReference type="EMBL" id="SDD32001.1"/>
    </source>
</evidence>
<name>A0A1G6TSK0_9BURK</name>
<gene>
    <name evidence="1" type="ORF">SAMN05192589_105228</name>
</gene>
<proteinExistence type="predicted"/>
<dbReference type="OrthoDB" id="7888911at2"/>
<dbReference type="EMBL" id="FMZC01000005">
    <property type="protein sequence ID" value="SDD32001.1"/>
    <property type="molecule type" value="Genomic_DNA"/>
</dbReference>
<sequence>MTLETFHHDAAVQNLRVLAASDALKERVTELFIASLGTGTRRAMTPIMAYYSASQLPNHPWEAFDFAAHQRRYYDEASVPCAICGIPKSHSDSRDAQIADFARAGRCSMTPSFSHQIDLEDVGNIDLAYHAEHAEVLWALLRFVESVPVDVSSSELEKRLSAAKLMPKSNLAARLWCLRILSELGVVTNASVPDYSGAFQFYSFLQRIEKENEAFAHLPHRADPVWPLSAGRGSPAVNWALAHRIFPQLSR</sequence>
<protein>
    <submittedName>
        <fullName evidence="1">Uncharacterized protein</fullName>
    </submittedName>
</protein>
<keyword evidence="2" id="KW-1185">Reference proteome</keyword>
<dbReference type="STRING" id="187868.SAMN05192589_105228"/>
<dbReference type="Proteomes" id="UP000198781">
    <property type="component" value="Unassembled WGS sequence"/>
</dbReference>
<reference evidence="1 2" key="1">
    <citation type="submission" date="2016-10" db="EMBL/GenBank/DDBJ databases">
        <authorList>
            <person name="de Groot N.N."/>
        </authorList>
    </citation>
    <scope>NUCLEOTIDE SEQUENCE [LARGE SCALE GENOMIC DNA]</scope>
    <source>
        <strain evidence="1 2">DSM 16619</strain>
    </source>
</reference>